<organism evidence="1 2">
    <name type="scientific">Chlorobium limicola (strain DSM 245 / NBRC 103803 / 6330)</name>
    <dbReference type="NCBI Taxonomy" id="290315"/>
    <lineage>
        <taxon>Bacteria</taxon>
        <taxon>Pseudomonadati</taxon>
        <taxon>Chlorobiota</taxon>
        <taxon>Chlorobiia</taxon>
        <taxon>Chlorobiales</taxon>
        <taxon>Chlorobiaceae</taxon>
        <taxon>Chlorobium/Pelodictyon group</taxon>
        <taxon>Chlorobium</taxon>
    </lineage>
</organism>
<gene>
    <name evidence="1" type="ordered locus">Clim_0578</name>
</gene>
<accession>B3EGN1</accession>
<reference evidence="1 2" key="1">
    <citation type="submission" date="2008-05" db="EMBL/GenBank/DDBJ databases">
        <title>Complete sequence of Chlorobium limicola DSM 245.</title>
        <authorList>
            <consortium name="US DOE Joint Genome Institute"/>
            <person name="Lucas S."/>
            <person name="Copeland A."/>
            <person name="Lapidus A."/>
            <person name="Glavina del Rio T."/>
            <person name="Dalin E."/>
            <person name="Tice H."/>
            <person name="Bruce D."/>
            <person name="Goodwin L."/>
            <person name="Pitluck S."/>
            <person name="Schmutz J."/>
            <person name="Larimer F."/>
            <person name="Land M."/>
            <person name="Hauser L."/>
            <person name="Kyrpides N."/>
            <person name="Ovchinnikova G."/>
            <person name="Zhao F."/>
            <person name="Li T."/>
            <person name="Liu Z."/>
            <person name="Overmann J."/>
            <person name="Bryant D.A."/>
            <person name="Richardson P."/>
        </authorList>
    </citation>
    <scope>NUCLEOTIDE SEQUENCE [LARGE SCALE GENOMIC DNA]</scope>
    <source>
        <strain evidence="2">DSM 245 / NBRC 103803 / 6330</strain>
    </source>
</reference>
<dbReference type="Pfam" id="PF13211">
    <property type="entry name" value="DUF4019"/>
    <property type="match status" value="1"/>
</dbReference>
<dbReference type="InterPro" id="IPR025091">
    <property type="entry name" value="DUF4019"/>
</dbReference>
<dbReference type="eggNOG" id="COG2771">
    <property type="taxonomic scope" value="Bacteria"/>
</dbReference>
<name>B3EGN1_CHLL2</name>
<evidence type="ECO:0000313" key="2">
    <source>
        <dbReference type="Proteomes" id="UP000008841"/>
    </source>
</evidence>
<sequence>MCAESESKAEKKQVSAAKAWLYLIDGGSYSDSWKQASVYFRGAVAERSWVASLEGVRRPLGKLVSREIEKIEEVNRLPGAPDGSYAVMNFKTDFEQKKSSTETVTFMLEKDGIWKAAGYFIK</sequence>
<evidence type="ECO:0000313" key="1">
    <source>
        <dbReference type="EMBL" id="ACD89668.1"/>
    </source>
</evidence>
<dbReference type="HOGENOM" id="CLU_124351_0_0_10"/>
<dbReference type="KEGG" id="cli:Clim_0578"/>
<evidence type="ECO:0008006" key="3">
    <source>
        <dbReference type="Google" id="ProtNLM"/>
    </source>
</evidence>
<dbReference type="AlphaFoldDB" id="B3EGN1"/>
<dbReference type="STRING" id="290315.Clim_0578"/>
<dbReference type="Proteomes" id="UP000008841">
    <property type="component" value="Chromosome"/>
</dbReference>
<protein>
    <recommendedName>
        <fullName evidence="3">DUF4019 domain-containing protein</fullName>
    </recommendedName>
</protein>
<proteinExistence type="predicted"/>
<dbReference type="EMBL" id="CP001097">
    <property type="protein sequence ID" value="ACD89668.1"/>
    <property type="molecule type" value="Genomic_DNA"/>
</dbReference>